<dbReference type="EMBL" id="JBHUNA010000005">
    <property type="protein sequence ID" value="MFD2760120.1"/>
    <property type="molecule type" value="Genomic_DNA"/>
</dbReference>
<feature type="region of interest" description="Disordered" evidence="1">
    <location>
        <begin position="40"/>
        <end position="72"/>
    </location>
</feature>
<comment type="caution">
    <text evidence="2">The sequence shown here is derived from an EMBL/GenBank/DDBJ whole genome shotgun (WGS) entry which is preliminary data.</text>
</comment>
<evidence type="ECO:0000313" key="3">
    <source>
        <dbReference type="Proteomes" id="UP001597502"/>
    </source>
</evidence>
<reference evidence="3" key="1">
    <citation type="journal article" date="2019" name="Int. J. Syst. Evol. Microbiol.">
        <title>The Global Catalogue of Microorganisms (GCM) 10K type strain sequencing project: providing services to taxonomists for standard genome sequencing and annotation.</title>
        <authorList>
            <consortium name="The Broad Institute Genomics Platform"/>
            <consortium name="The Broad Institute Genome Sequencing Center for Infectious Disease"/>
            <person name="Wu L."/>
            <person name="Ma J."/>
        </authorList>
    </citation>
    <scope>NUCLEOTIDE SEQUENCE [LARGE SCALE GENOMIC DNA]</scope>
    <source>
        <strain evidence="3">TISTR 1535</strain>
    </source>
</reference>
<proteinExistence type="predicted"/>
<dbReference type="Proteomes" id="UP001597502">
    <property type="component" value="Unassembled WGS sequence"/>
</dbReference>
<protein>
    <submittedName>
        <fullName evidence="2">YppG family protein</fullName>
    </submittedName>
</protein>
<dbReference type="InterPro" id="IPR025555">
    <property type="entry name" value="YppG"/>
</dbReference>
<accession>A0ABW5V680</accession>
<sequence>MHHRNVPYQQPPYPYFAEHYHSPYPYTPMNAGYPATQPTPFEMYAKPKQPSMPDPYAKNHHIPGQPSGTNNLLHYFQDDNGELDVGKMMAAAGQAAKTAQQLAPVVKEVQSIMKYMNPGGRQ</sequence>
<evidence type="ECO:0000313" key="2">
    <source>
        <dbReference type="EMBL" id="MFD2760120.1"/>
    </source>
</evidence>
<dbReference type="RefSeq" id="WP_382391283.1">
    <property type="nucleotide sequence ID" value="NZ_JBHUNA010000005.1"/>
</dbReference>
<organism evidence="2 3">
    <name type="scientific">Lentibacillus juripiscarius</name>
    <dbReference type="NCBI Taxonomy" id="257446"/>
    <lineage>
        <taxon>Bacteria</taxon>
        <taxon>Bacillati</taxon>
        <taxon>Bacillota</taxon>
        <taxon>Bacilli</taxon>
        <taxon>Bacillales</taxon>
        <taxon>Bacillaceae</taxon>
        <taxon>Lentibacillus</taxon>
    </lineage>
</organism>
<evidence type="ECO:0000256" key="1">
    <source>
        <dbReference type="SAM" id="MobiDB-lite"/>
    </source>
</evidence>
<name>A0ABW5V680_9BACI</name>
<keyword evidence="3" id="KW-1185">Reference proteome</keyword>
<gene>
    <name evidence="2" type="ORF">ACFSUO_03855</name>
</gene>
<dbReference type="Pfam" id="PF14179">
    <property type="entry name" value="YppG"/>
    <property type="match status" value="1"/>
</dbReference>